<proteinExistence type="inferred from homology"/>
<dbReference type="Pfam" id="PF21467">
    <property type="entry name" value="BetaGal_gal-bd"/>
    <property type="match status" value="1"/>
</dbReference>
<keyword evidence="9" id="KW-0325">Glycoprotein</keyword>
<keyword evidence="10" id="KW-0326">Glycosidase</keyword>
<comment type="similarity">
    <text evidence="3 11">Belongs to the glycosyl hydrolase 35 family.</text>
</comment>
<evidence type="ECO:0000256" key="12">
    <source>
        <dbReference type="SAM" id="SignalP"/>
    </source>
</evidence>
<evidence type="ECO:0000256" key="8">
    <source>
        <dbReference type="ARBA" id="ARBA00022801"/>
    </source>
</evidence>
<dbReference type="InterPro" id="IPR031330">
    <property type="entry name" value="Gly_Hdrlase_35_cat"/>
</dbReference>
<feature type="chain" id="PRO_5024370899" description="beta-galactosidase" evidence="12">
    <location>
        <begin position="25"/>
        <end position="738"/>
    </location>
</feature>
<evidence type="ECO:0000256" key="11">
    <source>
        <dbReference type="RuleBase" id="RU003679"/>
    </source>
</evidence>
<dbReference type="Pfam" id="PF01301">
    <property type="entry name" value="Glyco_hydro_35"/>
    <property type="match status" value="1"/>
</dbReference>
<dbReference type="Pfam" id="PF17834">
    <property type="entry name" value="GHD"/>
    <property type="match status" value="1"/>
</dbReference>
<feature type="domain" description="Beta-galactosidase galactose-binding" evidence="15">
    <location>
        <begin position="621"/>
        <end position="687"/>
    </location>
</feature>
<dbReference type="InterPro" id="IPR008979">
    <property type="entry name" value="Galactose-bd-like_sf"/>
</dbReference>
<dbReference type="SUPFAM" id="SSF51445">
    <property type="entry name" value="(Trans)glycosidases"/>
    <property type="match status" value="1"/>
</dbReference>
<keyword evidence="8" id="KW-0378">Hydrolase</keyword>
<dbReference type="EMBL" id="VDCV01000005">
    <property type="protein sequence ID" value="KAB5556453.1"/>
    <property type="molecule type" value="Genomic_DNA"/>
</dbReference>
<evidence type="ECO:0000256" key="7">
    <source>
        <dbReference type="ARBA" id="ARBA00022729"/>
    </source>
</evidence>
<accession>A0A5N5MPX5</accession>
<dbReference type="InterPro" id="IPR017853">
    <property type="entry name" value="GH"/>
</dbReference>
<protein>
    <recommendedName>
        <fullName evidence="4">beta-galactosidase</fullName>
        <ecNumber evidence="4">3.2.1.23</ecNumber>
    </recommendedName>
</protein>
<organism evidence="16 17">
    <name type="scientific">Salix brachista</name>
    <dbReference type="NCBI Taxonomy" id="2182728"/>
    <lineage>
        <taxon>Eukaryota</taxon>
        <taxon>Viridiplantae</taxon>
        <taxon>Streptophyta</taxon>
        <taxon>Embryophyta</taxon>
        <taxon>Tracheophyta</taxon>
        <taxon>Spermatophyta</taxon>
        <taxon>Magnoliopsida</taxon>
        <taxon>eudicotyledons</taxon>
        <taxon>Gunneridae</taxon>
        <taxon>Pentapetalae</taxon>
        <taxon>rosids</taxon>
        <taxon>fabids</taxon>
        <taxon>Malpighiales</taxon>
        <taxon>Salicaceae</taxon>
        <taxon>Saliceae</taxon>
        <taxon>Salix</taxon>
    </lineage>
</organism>
<dbReference type="InterPro" id="IPR041392">
    <property type="entry name" value="GHD"/>
</dbReference>
<evidence type="ECO:0000256" key="2">
    <source>
        <dbReference type="ARBA" id="ARBA00004271"/>
    </source>
</evidence>
<evidence type="ECO:0000256" key="3">
    <source>
        <dbReference type="ARBA" id="ARBA00009809"/>
    </source>
</evidence>
<feature type="domain" description="Glycoside hydrolase 35 catalytic" evidence="13">
    <location>
        <begin position="33"/>
        <end position="148"/>
    </location>
</feature>
<dbReference type="FunFam" id="2.60.120.260:FF:000050">
    <property type="entry name" value="Beta-galactosidase"/>
    <property type="match status" value="1"/>
</dbReference>
<dbReference type="PRINTS" id="PR00742">
    <property type="entry name" value="GLHYDRLASE35"/>
</dbReference>
<keyword evidence="7 12" id="KW-0732">Signal</keyword>
<feature type="signal peptide" evidence="12">
    <location>
        <begin position="1"/>
        <end position="24"/>
    </location>
</feature>
<keyword evidence="5" id="KW-0052">Apoplast</keyword>
<dbReference type="EC" id="3.2.1.23" evidence="4"/>
<evidence type="ECO:0000256" key="4">
    <source>
        <dbReference type="ARBA" id="ARBA00012756"/>
    </source>
</evidence>
<evidence type="ECO:0000259" key="14">
    <source>
        <dbReference type="Pfam" id="PF17834"/>
    </source>
</evidence>
<feature type="domain" description="Beta-galactosidase beta-sandwich" evidence="14">
    <location>
        <begin position="331"/>
        <end position="387"/>
    </location>
</feature>
<reference evidence="17" key="1">
    <citation type="journal article" date="2019" name="Gigascience">
        <title>De novo genome assembly of the endangered Acer yangbiense, a plant species with extremely small populations endemic to Yunnan Province, China.</title>
        <authorList>
            <person name="Yang J."/>
            <person name="Wariss H.M."/>
            <person name="Tao L."/>
            <person name="Zhang R."/>
            <person name="Yun Q."/>
            <person name="Hollingsworth P."/>
            <person name="Dao Z."/>
            <person name="Luo G."/>
            <person name="Guo H."/>
            <person name="Ma Y."/>
            <person name="Sun W."/>
        </authorList>
    </citation>
    <scope>NUCLEOTIDE SEQUENCE [LARGE SCALE GENOMIC DNA]</scope>
    <source>
        <strain evidence="17">cv. br00</strain>
    </source>
</reference>
<evidence type="ECO:0000313" key="17">
    <source>
        <dbReference type="Proteomes" id="UP000326939"/>
    </source>
</evidence>
<dbReference type="GO" id="GO:0004565">
    <property type="term" value="F:beta-galactosidase activity"/>
    <property type="evidence" value="ECO:0007669"/>
    <property type="project" value="UniProtKB-EC"/>
</dbReference>
<dbReference type="PANTHER" id="PTHR23421">
    <property type="entry name" value="BETA-GALACTOSIDASE RELATED"/>
    <property type="match status" value="1"/>
</dbReference>
<dbReference type="Gene3D" id="3.20.20.80">
    <property type="entry name" value="Glycosidases"/>
    <property type="match status" value="2"/>
</dbReference>
<comment type="subcellular location">
    <subcellularLocation>
        <location evidence="2">Secreted</location>
        <location evidence="2">Extracellular space</location>
        <location evidence="2">Apoplast</location>
    </subcellularLocation>
</comment>
<keyword evidence="6" id="KW-0964">Secreted</keyword>
<dbReference type="GO" id="GO:0005975">
    <property type="term" value="P:carbohydrate metabolic process"/>
    <property type="evidence" value="ECO:0007669"/>
    <property type="project" value="InterPro"/>
</dbReference>
<dbReference type="InterPro" id="IPR048913">
    <property type="entry name" value="BetaGal_gal-bd"/>
</dbReference>
<name>A0A5N5MPX5_9ROSI</name>
<evidence type="ECO:0000256" key="6">
    <source>
        <dbReference type="ARBA" id="ARBA00022525"/>
    </source>
</evidence>
<dbReference type="Gene3D" id="2.60.120.260">
    <property type="entry name" value="Galactose-binding domain-like"/>
    <property type="match status" value="1"/>
</dbReference>
<evidence type="ECO:0000313" key="16">
    <source>
        <dbReference type="EMBL" id="KAB5556453.1"/>
    </source>
</evidence>
<dbReference type="FunFam" id="2.60.120.260:FF:000142">
    <property type="entry name" value="Beta-galactosidase"/>
    <property type="match status" value="1"/>
</dbReference>
<dbReference type="Proteomes" id="UP000326939">
    <property type="component" value="Chromosome 5"/>
</dbReference>
<dbReference type="GO" id="GO:0048046">
    <property type="term" value="C:apoplast"/>
    <property type="evidence" value="ECO:0007669"/>
    <property type="project" value="UniProtKB-SubCell"/>
</dbReference>
<comment type="catalytic activity">
    <reaction evidence="1">
        <text>Hydrolysis of terminal non-reducing beta-D-galactose residues in beta-D-galactosides.</text>
        <dbReference type="EC" id="3.2.1.23"/>
    </reaction>
</comment>
<evidence type="ECO:0000259" key="13">
    <source>
        <dbReference type="Pfam" id="PF01301"/>
    </source>
</evidence>
<gene>
    <name evidence="16" type="ORF">DKX38_007362</name>
</gene>
<evidence type="ECO:0000256" key="10">
    <source>
        <dbReference type="ARBA" id="ARBA00023295"/>
    </source>
</evidence>
<evidence type="ECO:0000256" key="5">
    <source>
        <dbReference type="ARBA" id="ARBA00022523"/>
    </source>
</evidence>
<evidence type="ECO:0000259" key="15">
    <source>
        <dbReference type="Pfam" id="PF21467"/>
    </source>
</evidence>
<dbReference type="SUPFAM" id="SSF49785">
    <property type="entry name" value="Galactose-binding domain-like"/>
    <property type="match status" value="2"/>
</dbReference>
<comment type="caution">
    <text evidence="16">The sequence shown here is derived from an EMBL/GenBank/DDBJ whole genome shotgun (WGS) entry which is preliminary data.</text>
</comment>
<sequence>MGWWWWLSWVVLAVAIIRDGGVRGGEVTYDGRSLIVDGQRKILFSGSIHYPRSTPEMWPSLIAKAKEGGVDVVQTYVFWNLHEPKPGEYDFSGRNDVVGFVKEIQAQGLHVCLRIGPFIESEWTYGGFPFWLHDVPDIVYRSDNEPFKIENEYQNVEAAFGDKGPPYVLWAAKMAVELQTGVPWVMCKQADAPDPVINTCNGMRCGETFGGPNSPTKPSLWTENWTSFYQVYGGEPYIRSAEDIAFHVTLFIAKKGSYINYYMYHGGTNFGRTASAYVITGYYDQAPLDEYGLIRQPKWGHLKDLHAAIKSCSTTILEGVQSNFSLGQLQQAYIFEEKGAGCAAFLVNNDQKNNATVEFRNITFELLPKSISILPDCENIIFNTAKVNLEGNEITRTSSQLFDDADRWGAYTDVIPNFADTNLKSDTLLEHMNTTKDKSDYLWYTFSFQPNSSCTEPVLHVESLAHVASAFVNNKYAGSAHGSKDAKGPFTMEAPIVLNDEMNSISILSTMVGLPALWALVSHGSICGYKVHDSAPLFQIIKMENRASLRYPDSGAFLERRYAGLTRVEIRCAQQEVYNFTNNYEWGYQVGLSGENLNIYMREHLGNIEWNEVASATDQPLTWFKIEFDAPKGDDPVVLNLSTMGKGEAWVNGQSIGRYWLSFLTSRGQPSQTLYHIPRAFLNTSGNLLVLLEESGGDPLHISVDTVSRTGLQEHASRYHPPQQFYSVQGLLLDNLTV</sequence>
<evidence type="ECO:0000256" key="1">
    <source>
        <dbReference type="ARBA" id="ARBA00001412"/>
    </source>
</evidence>
<evidence type="ECO:0000256" key="9">
    <source>
        <dbReference type="ARBA" id="ARBA00023180"/>
    </source>
</evidence>
<dbReference type="InterPro" id="IPR001944">
    <property type="entry name" value="Glycoside_Hdrlase_35"/>
</dbReference>
<dbReference type="AlphaFoldDB" id="A0A5N5MPX5"/>
<keyword evidence="17" id="KW-1185">Reference proteome</keyword>